<dbReference type="eggNOG" id="COG1897">
    <property type="taxonomic scope" value="Bacteria"/>
</dbReference>
<dbReference type="HOGENOM" id="CLU_057851_0_1_11"/>
<evidence type="ECO:0000256" key="1">
    <source>
        <dbReference type="ARBA" id="ARBA00022605"/>
    </source>
</evidence>
<protein>
    <submittedName>
        <fullName evidence="5">Homoserine O-succinyltransferase</fullName>
        <ecNumber evidence="5">2.3.1.46</ecNumber>
    </submittedName>
</protein>
<accession>Q2JBG7</accession>
<dbReference type="Proteomes" id="UP000001937">
    <property type="component" value="Chromosome"/>
</dbReference>
<dbReference type="STRING" id="106370.Francci3_2001"/>
<reference evidence="5 6" key="1">
    <citation type="journal article" date="2007" name="Genome Res.">
        <title>Genome characteristics of facultatively symbiotic Frankia sp. strains reflect host range and host plant biogeography.</title>
        <authorList>
            <person name="Normand P."/>
            <person name="Lapierre P."/>
            <person name="Tisa L.S."/>
            <person name="Gogarten J.P."/>
            <person name="Alloisio N."/>
            <person name="Bagnarol E."/>
            <person name="Bassi C.A."/>
            <person name="Berry A.M."/>
            <person name="Bickhart D.M."/>
            <person name="Choisne N."/>
            <person name="Couloux A."/>
            <person name="Cournoyer B."/>
            <person name="Cruveiller S."/>
            <person name="Daubin V."/>
            <person name="Demange N."/>
            <person name="Francino M.P."/>
            <person name="Goltsman E."/>
            <person name="Huang Y."/>
            <person name="Kopp O.R."/>
            <person name="Labarre L."/>
            <person name="Lapidus A."/>
            <person name="Lavire C."/>
            <person name="Marechal J."/>
            <person name="Martinez M."/>
            <person name="Mastronunzio J.E."/>
            <person name="Mullin B.C."/>
            <person name="Niemann J."/>
            <person name="Pujic P."/>
            <person name="Rawnsley T."/>
            <person name="Rouy Z."/>
            <person name="Schenowitz C."/>
            <person name="Sellstedt A."/>
            <person name="Tavares F."/>
            <person name="Tomkins J.P."/>
            <person name="Vallenet D."/>
            <person name="Valverde C."/>
            <person name="Wall L.G."/>
            <person name="Wang Y."/>
            <person name="Medigue C."/>
            <person name="Benson D.R."/>
        </authorList>
    </citation>
    <scope>NUCLEOTIDE SEQUENCE [LARGE SCALE GENOMIC DNA]</scope>
    <source>
        <strain evidence="6">DSM 45818 / CECT 9043 / CcI3</strain>
    </source>
</reference>
<dbReference type="Pfam" id="PF04204">
    <property type="entry name" value="HTS"/>
    <property type="match status" value="1"/>
</dbReference>
<dbReference type="RefSeq" id="WP_011436432.1">
    <property type="nucleotide sequence ID" value="NC_007777.1"/>
</dbReference>
<dbReference type="PANTHER" id="PTHR20919:SF0">
    <property type="entry name" value="HOMOSERINE O-SUCCINYLTRANSFERASE"/>
    <property type="match status" value="1"/>
</dbReference>
<evidence type="ECO:0000256" key="4">
    <source>
        <dbReference type="PIRSR" id="PIRSR000450-1"/>
    </source>
</evidence>
<dbReference type="EC" id="2.3.1.46" evidence="5"/>
<dbReference type="GO" id="GO:0008899">
    <property type="term" value="F:homoserine O-succinyltransferase activity"/>
    <property type="evidence" value="ECO:0007669"/>
    <property type="project" value="UniProtKB-EC"/>
</dbReference>
<dbReference type="GO" id="GO:0008652">
    <property type="term" value="P:amino acid biosynthetic process"/>
    <property type="evidence" value="ECO:0007669"/>
    <property type="project" value="UniProtKB-KW"/>
</dbReference>
<dbReference type="InterPro" id="IPR033752">
    <property type="entry name" value="MetA_family"/>
</dbReference>
<sequence>MPEKPPHGSLRVGVVDLMAATGRGTGGQQFDRLIRNAANSARVAVHVDVVDLDPTTSHPHLPGSRSDWQRIASFDALVVTGAQPQNSHPEKDPGYPVIERILDLSRRRNFFTVFSCLSAHLALHQMCGVQRRRLAHKRVGVLDHQTVARRGPLTVGLPDVVTMPHSRWNTVDRDELVACGVRLELLTGGSDWAVATSQDGVRQVFVQGHPEYLPDMLLREYRRDVRVFLTDPDAPYPPIPEGYLADTASRRLAAFARRARSQRSPTLATQLPTVGPLPDVARRWTAEATAMTANWIRRVADGSTGRINDPPTRPAAGRHQDDLVLANGCSSVQYGPRLDAGRERDR</sequence>
<organism evidence="5 6">
    <name type="scientific">Frankia casuarinae (strain DSM 45818 / CECT 9043 / HFP020203 / CcI3)</name>
    <dbReference type="NCBI Taxonomy" id="106370"/>
    <lineage>
        <taxon>Bacteria</taxon>
        <taxon>Bacillati</taxon>
        <taxon>Actinomycetota</taxon>
        <taxon>Actinomycetes</taxon>
        <taxon>Frankiales</taxon>
        <taxon>Frankiaceae</taxon>
        <taxon>Frankia</taxon>
    </lineage>
</organism>
<dbReference type="PANTHER" id="PTHR20919">
    <property type="entry name" value="HOMOSERINE O-SUCCINYLTRANSFERASE"/>
    <property type="match status" value="1"/>
</dbReference>
<feature type="active site" description="Acyl-thioester intermediate" evidence="4">
    <location>
        <position position="116"/>
    </location>
</feature>
<dbReference type="Gene3D" id="3.40.50.880">
    <property type="match status" value="1"/>
</dbReference>
<evidence type="ECO:0000256" key="2">
    <source>
        <dbReference type="ARBA" id="ARBA00022679"/>
    </source>
</evidence>
<keyword evidence="1" id="KW-0028">Amino-acid biosynthesis</keyword>
<dbReference type="AlphaFoldDB" id="Q2JBG7"/>
<dbReference type="InterPro" id="IPR029062">
    <property type="entry name" value="Class_I_gatase-like"/>
</dbReference>
<keyword evidence="3 5" id="KW-0012">Acyltransferase</keyword>
<proteinExistence type="predicted"/>
<dbReference type="OrthoDB" id="9772423at2"/>
<dbReference type="KEGG" id="fra:Francci3_2001"/>
<dbReference type="EMBL" id="CP000249">
    <property type="protein sequence ID" value="ABD11375.1"/>
    <property type="molecule type" value="Genomic_DNA"/>
</dbReference>
<evidence type="ECO:0000313" key="6">
    <source>
        <dbReference type="Proteomes" id="UP000001937"/>
    </source>
</evidence>
<keyword evidence="2 5" id="KW-0808">Transferase</keyword>
<gene>
    <name evidence="5" type="ordered locus">Francci3_2001</name>
</gene>
<dbReference type="PhylomeDB" id="Q2JBG7"/>
<dbReference type="SUPFAM" id="SSF52317">
    <property type="entry name" value="Class I glutamine amidotransferase-like"/>
    <property type="match status" value="1"/>
</dbReference>
<evidence type="ECO:0000313" key="5">
    <source>
        <dbReference type="EMBL" id="ABD11375.1"/>
    </source>
</evidence>
<evidence type="ECO:0000256" key="3">
    <source>
        <dbReference type="ARBA" id="ARBA00023315"/>
    </source>
</evidence>
<keyword evidence="6" id="KW-1185">Reference proteome</keyword>
<name>Q2JBG7_FRACC</name>